<name>A0AAD5L341_9CRUS</name>
<gene>
    <name evidence="3" type="ORF">GHT06_004977</name>
</gene>
<sequence>MISRCSSSRRADAFPCGDMEPSGRLRSPLKRIDPSQTPGFLRMEAPAGLVLVEYKQEGKKVKSVKLTNVKSFLAAENLEIESDELGKLKVDVAYGGNFYCIIDPQENFPCLEHFKAEQLISMARSLRTRMNEKYEFVHPEHPSIRGLSHVLWTGKTLDPTSTARNAVFYGDKAIDRSPCGTGTSAAWHSGMPRLAQTWSRFHS</sequence>
<protein>
    <submittedName>
        <fullName evidence="3">Proline racemase</fullName>
    </submittedName>
</protein>
<dbReference type="AlphaFoldDB" id="A0AAD5L341"/>
<evidence type="ECO:0000313" key="3">
    <source>
        <dbReference type="EMBL" id="KAI9550083.1"/>
    </source>
</evidence>
<organism evidence="3 4">
    <name type="scientific">Daphnia sinensis</name>
    <dbReference type="NCBI Taxonomy" id="1820382"/>
    <lineage>
        <taxon>Eukaryota</taxon>
        <taxon>Metazoa</taxon>
        <taxon>Ecdysozoa</taxon>
        <taxon>Arthropoda</taxon>
        <taxon>Crustacea</taxon>
        <taxon>Branchiopoda</taxon>
        <taxon>Diplostraca</taxon>
        <taxon>Cladocera</taxon>
        <taxon>Anomopoda</taxon>
        <taxon>Daphniidae</taxon>
        <taxon>Daphnia</taxon>
        <taxon>Daphnia similis group</taxon>
    </lineage>
</organism>
<dbReference type="PANTHER" id="PTHR33442">
    <property type="entry name" value="TRANS-3-HYDROXY-L-PROLINE DEHYDRATASE"/>
    <property type="match status" value="1"/>
</dbReference>
<dbReference type="SUPFAM" id="SSF54506">
    <property type="entry name" value="Diaminopimelate epimerase-like"/>
    <property type="match status" value="1"/>
</dbReference>
<evidence type="ECO:0000256" key="2">
    <source>
        <dbReference type="SAM" id="MobiDB-lite"/>
    </source>
</evidence>
<dbReference type="PANTHER" id="PTHR33442:SF5">
    <property type="entry name" value="BIFUNCTIONAL TRANS-3-HYDROXY-L-PROLINE DEHYDRATASE_2-EPIMERASE"/>
    <property type="match status" value="1"/>
</dbReference>
<evidence type="ECO:0000313" key="4">
    <source>
        <dbReference type="Proteomes" id="UP000820818"/>
    </source>
</evidence>
<dbReference type="Gene3D" id="3.10.310.10">
    <property type="entry name" value="Diaminopimelate Epimerase, Chain A, domain 1"/>
    <property type="match status" value="1"/>
</dbReference>
<comment type="similarity">
    <text evidence="1">Belongs to the proline racemase family.</text>
</comment>
<dbReference type="Proteomes" id="UP000820818">
    <property type="component" value="Unassembled WGS sequence"/>
</dbReference>
<dbReference type="EMBL" id="WJBH02000187">
    <property type="protein sequence ID" value="KAI9550083.1"/>
    <property type="molecule type" value="Genomic_DNA"/>
</dbReference>
<reference evidence="3" key="1">
    <citation type="submission" date="2022-05" db="EMBL/GenBank/DDBJ databases">
        <title>A multi-omics perspective on studying reproductive biology in Daphnia sinensis.</title>
        <authorList>
            <person name="Jia J."/>
        </authorList>
    </citation>
    <scope>NUCLEOTIDE SEQUENCE</scope>
    <source>
        <strain evidence="3">WSL</strain>
    </source>
</reference>
<keyword evidence="4" id="KW-1185">Reference proteome</keyword>
<comment type="caution">
    <text evidence="3">The sequence shown here is derived from an EMBL/GenBank/DDBJ whole genome shotgun (WGS) entry which is preliminary data.</text>
</comment>
<accession>A0AAD5L341</accession>
<feature type="region of interest" description="Disordered" evidence="2">
    <location>
        <begin position="1"/>
        <end position="31"/>
    </location>
</feature>
<dbReference type="Pfam" id="PF05544">
    <property type="entry name" value="Pro_racemase"/>
    <property type="match status" value="1"/>
</dbReference>
<proteinExistence type="inferred from homology"/>
<evidence type="ECO:0000256" key="1">
    <source>
        <dbReference type="ARBA" id="ARBA00007529"/>
    </source>
</evidence>
<dbReference type="GO" id="GO:0047580">
    <property type="term" value="F:4-hydroxyproline epimerase activity"/>
    <property type="evidence" value="ECO:0007669"/>
    <property type="project" value="TreeGrafter"/>
</dbReference>
<dbReference type="InterPro" id="IPR008794">
    <property type="entry name" value="Pro_racemase_fam"/>
</dbReference>